<comment type="caution">
    <text evidence="1">The sequence shown here is derived from an EMBL/GenBank/DDBJ whole genome shotgun (WGS) entry which is preliminary data.</text>
</comment>
<keyword evidence="2" id="KW-1185">Reference proteome</keyword>
<dbReference type="EMBL" id="PKPP01004107">
    <property type="protein sequence ID" value="PWA66054.1"/>
    <property type="molecule type" value="Genomic_DNA"/>
</dbReference>
<dbReference type="STRING" id="35608.A0A2U1MXY1"/>
<reference evidence="1 2" key="1">
    <citation type="journal article" date="2018" name="Mol. Plant">
        <title>The genome of Artemisia annua provides insight into the evolution of Asteraceae family and artemisinin biosynthesis.</title>
        <authorList>
            <person name="Shen Q."/>
            <person name="Zhang L."/>
            <person name="Liao Z."/>
            <person name="Wang S."/>
            <person name="Yan T."/>
            <person name="Shi P."/>
            <person name="Liu M."/>
            <person name="Fu X."/>
            <person name="Pan Q."/>
            <person name="Wang Y."/>
            <person name="Lv Z."/>
            <person name="Lu X."/>
            <person name="Zhang F."/>
            <person name="Jiang W."/>
            <person name="Ma Y."/>
            <person name="Chen M."/>
            <person name="Hao X."/>
            <person name="Li L."/>
            <person name="Tang Y."/>
            <person name="Lv G."/>
            <person name="Zhou Y."/>
            <person name="Sun X."/>
            <person name="Brodelius P.E."/>
            <person name="Rose J.K.C."/>
            <person name="Tang K."/>
        </authorList>
    </citation>
    <scope>NUCLEOTIDE SEQUENCE [LARGE SCALE GENOMIC DNA]</scope>
    <source>
        <strain evidence="2">cv. Huhao1</strain>
        <tissue evidence="1">Leaf</tissue>
    </source>
</reference>
<dbReference type="GO" id="GO:0016985">
    <property type="term" value="F:mannan endo-1,4-beta-mannosidase activity"/>
    <property type="evidence" value="ECO:0007669"/>
    <property type="project" value="TreeGrafter"/>
</dbReference>
<protein>
    <submittedName>
        <fullName evidence="1">Glycoside hydrolase, family 5</fullName>
    </submittedName>
</protein>
<gene>
    <name evidence="1" type="ORF">CTI12_AA318000</name>
</gene>
<evidence type="ECO:0000313" key="2">
    <source>
        <dbReference type="Proteomes" id="UP000245207"/>
    </source>
</evidence>
<dbReference type="Gene3D" id="3.20.20.80">
    <property type="entry name" value="Glycosidases"/>
    <property type="match status" value="1"/>
</dbReference>
<dbReference type="AlphaFoldDB" id="A0A2U1MXY1"/>
<keyword evidence="1" id="KW-0378">Hydrolase</keyword>
<dbReference type="InterPro" id="IPR045053">
    <property type="entry name" value="MAN-like"/>
</dbReference>
<name>A0A2U1MXY1_ARTAN</name>
<dbReference type="Proteomes" id="UP000245207">
    <property type="component" value="Unassembled WGS sequence"/>
</dbReference>
<sequence>MLSLRPKGYYKNHVKEWIVEMAAEIKIIDKNHLLEIGLKGFWGESMLDKKRNNPGYEVRTDFISNITT</sequence>
<dbReference type="PANTHER" id="PTHR31451">
    <property type="match status" value="1"/>
</dbReference>
<proteinExistence type="predicted"/>
<dbReference type="OrthoDB" id="1404838at2759"/>
<dbReference type="PANTHER" id="PTHR31451:SF39">
    <property type="entry name" value="MANNAN ENDO-1,4-BETA-MANNOSIDASE 1"/>
    <property type="match status" value="1"/>
</dbReference>
<dbReference type="GO" id="GO:0005576">
    <property type="term" value="C:extracellular region"/>
    <property type="evidence" value="ECO:0007669"/>
    <property type="project" value="UniProtKB-SubCell"/>
</dbReference>
<accession>A0A2U1MXY1</accession>
<evidence type="ECO:0000313" key="1">
    <source>
        <dbReference type="EMBL" id="PWA66054.1"/>
    </source>
</evidence>
<organism evidence="1 2">
    <name type="scientific">Artemisia annua</name>
    <name type="common">Sweet wormwood</name>
    <dbReference type="NCBI Taxonomy" id="35608"/>
    <lineage>
        <taxon>Eukaryota</taxon>
        <taxon>Viridiplantae</taxon>
        <taxon>Streptophyta</taxon>
        <taxon>Embryophyta</taxon>
        <taxon>Tracheophyta</taxon>
        <taxon>Spermatophyta</taxon>
        <taxon>Magnoliopsida</taxon>
        <taxon>eudicotyledons</taxon>
        <taxon>Gunneridae</taxon>
        <taxon>Pentapetalae</taxon>
        <taxon>asterids</taxon>
        <taxon>campanulids</taxon>
        <taxon>Asterales</taxon>
        <taxon>Asteraceae</taxon>
        <taxon>Asteroideae</taxon>
        <taxon>Anthemideae</taxon>
        <taxon>Artemisiinae</taxon>
        <taxon>Artemisia</taxon>
    </lineage>
</organism>